<feature type="domain" description="FAD-binding PCMH-type" evidence="4">
    <location>
        <begin position="7"/>
        <end position="180"/>
    </location>
</feature>
<sequence>MSTILTRSNPRPHVHSPASAEDAARVLAELGTAGEVLAGGTWILRSQLRGEQQRSNYVSLHHLPELRQVHTGENVTLGAMLTHTDIAETHGGTAFSCVAEAARTSAFPQVRNTATLSGNIATTAFAEADLVPALLAADAEIELCAPSGFSTLDIQSYLASRANRPLGELITRVSVPTPATRRSTFERLTVRATGEYAIANVAVSVDVDEDEIVRHARIAVGSVEPVARLCESAATELIGHSLSDDAAIARAGTAAAEECTARDGLDAPGWYRLAVLPTLISRAARRIERA</sequence>
<keyword evidence="1" id="KW-0285">Flavoprotein</keyword>
<dbReference type="InterPro" id="IPR036318">
    <property type="entry name" value="FAD-bd_PCMH-like_sf"/>
</dbReference>
<organism evidence="5 6">
    <name type="scientific">Haloechinothrix salitolerans</name>
    <dbReference type="NCBI Taxonomy" id="926830"/>
    <lineage>
        <taxon>Bacteria</taxon>
        <taxon>Bacillati</taxon>
        <taxon>Actinomycetota</taxon>
        <taxon>Actinomycetes</taxon>
        <taxon>Pseudonocardiales</taxon>
        <taxon>Pseudonocardiaceae</taxon>
        <taxon>Haloechinothrix</taxon>
    </lineage>
</organism>
<name>A0ABW2BWE0_9PSEU</name>
<reference evidence="6" key="1">
    <citation type="journal article" date="2019" name="Int. J. Syst. Evol. Microbiol.">
        <title>The Global Catalogue of Microorganisms (GCM) 10K type strain sequencing project: providing services to taxonomists for standard genome sequencing and annotation.</title>
        <authorList>
            <consortium name="The Broad Institute Genomics Platform"/>
            <consortium name="The Broad Institute Genome Sequencing Center for Infectious Disease"/>
            <person name="Wu L."/>
            <person name="Ma J."/>
        </authorList>
    </citation>
    <scope>NUCLEOTIDE SEQUENCE [LARGE SCALE GENOMIC DNA]</scope>
    <source>
        <strain evidence="6">KCTC 32255</strain>
    </source>
</reference>
<dbReference type="Gene3D" id="3.30.465.10">
    <property type="match status" value="1"/>
</dbReference>
<evidence type="ECO:0000256" key="3">
    <source>
        <dbReference type="ARBA" id="ARBA00023002"/>
    </source>
</evidence>
<dbReference type="PROSITE" id="PS51387">
    <property type="entry name" value="FAD_PCMH"/>
    <property type="match status" value="1"/>
</dbReference>
<proteinExistence type="predicted"/>
<dbReference type="SMART" id="SM01092">
    <property type="entry name" value="CO_deh_flav_C"/>
    <property type="match status" value="1"/>
</dbReference>
<dbReference type="InterPro" id="IPR016169">
    <property type="entry name" value="FAD-bd_PCMH_sub2"/>
</dbReference>
<dbReference type="SUPFAM" id="SSF55447">
    <property type="entry name" value="CO dehydrogenase flavoprotein C-terminal domain-like"/>
    <property type="match status" value="1"/>
</dbReference>
<dbReference type="InterPro" id="IPR036683">
    <property type="entry name" value="CO_DH_flav_C_dom_sf"/>
</dbReference>
<comment type="caution">
    <text evidence="5">The sequence shown here is derived from an EMBL/GenBank/DDBJ whole genome shotgun (WGS) entry which is preliminary data.</text>
</comment>
<keyword evidence="3" id="KW-0560">Oxidoreductase</keyword>
<dbReference type="InterPro" id="IPR005107">
    <property type="entry name" value="CO_DH_flav_C"/>
</dbReference>
<dbReference type="SUPFAM" id="SSF56176">
    <property type="entry name" value="FAD-binding/transporter-associated domain-like"/>
    <property type="match status" value="1"/>
</dbReference>
<dbReference type="InterPro" id="IPR002346">
    <property type="entry name" value="Mopterin_DH_FAD-bd"/>
</dbReference>
<dbReference type="Proteomes" id="UP001596337">
    <property type="component" value="Unassembled WGS sequence"/>
</dbReference>
<evidence type="ECO:0000259" key="4">
    <source>
        <dbReference type="PROSITE" id="PS51387"/>
    </source>
</evidence>
<dbReference type="PANTHER" id="PTHR42659">
    <property type="entry name" value="XANTHINE DEHYDROGENASE SUBUNIT C-RELATED"/>
    <property type="match status" value="1"/>
</dbReference>
<accession>A0ABW2BWE0</accession>
<evidence type="ECO:0000313" key="6">
    <source>
        <dbReference type="Proteomes" id="UP001596337"/>
    </source>
</evidence>
<dbReference type="Pfam" id="PF00941">
    <property type="entry name" value="FAD_binding_5"/>
    <property type="match status" value="1"/>
</dbReference>
<protein>
    <submittedName>
        <fullName evidence="5">FAD binding domain-containing protein</fullName>
    </submittedName>
</protein>
<keyword evidence="2" id="KW-0274">FAD</keyword>
<evidence type="ECO:0000313" key="5">
    <source>
        <dbReference type="EMBL" id="MFC6866904.1"/>
    </source>
</evidence>
<evidence type="ECO:0000256" key="1">
    <source>
        <dbReference type="ARBA" id="ARBA00022630"/>
    </source>
</evidence>
<gene>
    <name evidence="5" type="ORF">ACFQGD_07060</name>
</gene>
<keyword evidence="6" id="KW-1185">Reference proteome</keyword>
<dbReference type="InterPro" id="IPR016166">
    <property type="entry name" value="FAD-bd_PCMH"/>
</dbReference>
<dbReference type="Pfam" id="PF03450">
    <property type="entry name" value="CO_deh_flav_C"/>
    <property type="match status" value="1"/>
</dbReference>
<evidence type="ECO:0000256" key="2">
    <source>
        <dbReference type="ARBA" id="ARBA00022827"/>
    </source>
</evidence>
<dbReference type="InterPro" id="IPR051312">
    <property type="entry name" value="Diverse_Substr_Oxidored"/>
</dbReference>
<dbReference type="RefSeq" id="WP_345399077.1">
    <property type="nucleotide sequence ID" value="NZ_BAABLA010000081.1"/>
</dbReference>
<dbReference type="Gene3D" id="3.30.390.50">
    <property type="entry name" value="CO dehydrogenase flavoprotein, C-terminal domain"/>
    <property type="match status" value="1"/>
</dbReference>
<dbReference type="PANTHER" id="PTHR42659:SF2">
    <property type="entry name" value="XANTHINE DEHYDROGENASE SUBUNIT C-RELATED"/>
    <property type="match status" value="1"/>
</dbReference>
<dbReference type="EMBL" id="JBHSXX010000001">
    <property type="protein sequence ID" value="MFC6866904.1"/>
    <property type="molecule type" value="Genomic_DNA"/>
</dbReference>